<dbReference type="Proteomes" id="UP000692954">
    <property type="component" value="Unassembled WGS sequence"/>
</dbReference>
<protein>
    <recommendedName>
        <fullName evidence="3">MORN repeat protein</fullName>
    </recommendedName>
</protein>
<dbReference type="AlphaFoldDB" id="A0A8S1RRS5"/>
<gene>
    <name evidence="1" type="ORF">PSON_ATCC_30995.1.T2980001</name>
</gene>
<dbReference type="PANTHER" id="PTHR33706:SF1">
    <property type="entry name" value="TPR REPEAT PROTEIN"/>
    <property type="match status" value="1"/>
</dbReference>
<dbReference type="PANTHER" id="PTHR33706">
    <property type="entry name" value="MORN VARIANT REPEAT PROTEIN"/>
    <property type="match status" value="1"/>
</dbReference>
<organism evidence="1 2">
    <name type="scientific">Paramecium sonneborni</name>
    <dbReference type="NCBI Taxonomy" id="65129"/>
    <lineage>
        <taxon>Eukaryota</taxon>
        <taxon>Sar</taxon>
        <taxon>Alveolata</taxon>
        <taxon>Ciliophora</taxon>
        <taxon>Intramacronucleata</taxon>
        <taxon>Oligohymenophorea</taxon>
        <taxon>Peniculida</taxon>
        <taxon>Parameciidae</taxon>
        <taxon>Paramecium</taxon>
    </lineage>
</organism>
<evidence type="ECO:0000313" key="1">
    <source>
        <dbReference type="EMBL" id="CAD8130526.1"/>
    </source>
</evidence>
<keyword evidence="2" id="KW-1185">Reference proteome</keyword>
<dbReference type="EMBL" id="CAJJDN010000298">
    <property type="protein sequence ID" value="CAD8130526.1"/>
    <property type="molecule type" value="Genomic_DNA"/>
</dbReference>
<evidence type="ECO:0000313" key="2">
    <source>
        <dbReference type="Proteomes" id="UP000692954"/>
    </source>
</evidence>
<comment type="caution">
    <text evidence="1">The sequence shown here is derived from an EMBL/GenBank/DDBJ whole genome shotgun (WGS) entry which is preliminary data.</text>
</comment>
<accession>A0A8S1RRS5</accession>
<sequence length="275" mass="32919">MKVGRWDIMYCQYNEKEYKQIGGGSYDKEGNQNKMGKWIEIYEGFTDCNTTSKKVTYNGEYNMNGMKVGRWDIMYCKYNEIEYKQIGGGLYDQEGNQKKIGNWEELYEKFEYYSQITYDGEYNLNGMKVGRWDIMYCQYNEKEYKQMQIIYSGGGSYDKEGNQNKMGKWIEIYEGFTDCNTTSKKVTYNGEYNMNGMKVGRWDIIYYKYNEIEYQQIGGGSYDQEGNQKKIRKWVELDEAFCSDKQIIYNGEYNMNGMKVDRWDIINLKYQQILW</sequence>
<dbReference type="OrthoDB" id="10688904at2759"/>
<proteinExistence type="predicted"/>
<reference evidence="1" key="1">
    <citation type="submission" date="2021-01" db="EMBL/GenBank/DDBJ databases">
        <authorList>
            <consortium name="Genoscope - CEA"/>
            <person name="William W."/>
        </authorList>
    </citation>
    <scope>NUCLEOTIDE SEQUENCE</scope>
</reference>
<name>A0A8S1RRS5_9CILI</name>
<evidence type="ECO:0008006" key="3">
    <source>
        <dbReference type="Google" id="ProtNLM"/>
    </source>
</evidence>